<evidence type="ECO:0000256" key="2">
    <source>
        <dbReference type="SAM" id="MobiDB-lite"/>
    </source>
</evidence>
<organism evidence="3 4">
    <name type="scientific">Microcebus murinus</name>
    <name type="common">Gray mouse lemur</name>
    <name type="synonym">Lemur murinus</name>
    <dbReference type="NCBI Taxonomy" id="30608"/>
    <lineage>
        <taxon>Eukaryota</taxon>
        <taxon>Metazoa</taxon>
        <taxon>Chordata</taxon>
        <taxon>Craniata</taxon>
        <taxon>Vertebrata</taxon>
        <taxon>Euteleostomi</taxon>
        <taxon>Mammalia</taxon>
        <taxon>Eutheria</taxon>
        <taxon>Euarchontoglires</taxon>
        <taxon>Primates</taxon>
        <taxon>Strepsirrhini</taxon>
        <taxon>Lemuriformes</taxon>
        <taxon>Cheirogaleidae</taxon>
        <taxon>Microcebus</taxon>
    </lineage>
</organism>
<feature type="region of interest" description="Disordered" evidence="2">
    <location>
        <begin position="273"/>
        <end position="297"/>
    </location>
</feature>
<sequence>PAERHSCGAGLQSLGPTRANRWLAGLQGHRPTVALPLPDRSGAGKGDLQSTLLEGHGSAPPDLDLSAINGESSVSPSCHYLGVPRKSSPTRSEEMEMMESQTLLLTLLAVKMEKGLARFEEEAEKHLLKLCKEKEELQRKTHELRRRLLLCQKKRELEEALDAQMEMLSPFEAVGERFQEQYRTLATALDATRHELPVRAIHLEGDGQQFLGALLAPGAQRVRPPLLLSPHRSFAQVLELSAEASKEAALINQGVWEEAQGLATPSQWYFSEDSTCEESQGATKSAALPGDSTPLAP</sequence>
<dbReference type="GO" id="GO:0051225">
    <property type="term" value="P:spindle assembly"/>
    <property type="evidence" value="ECO:0007669"/>
    <property type="project" value="TreeGrafter"/>
</dbReference>
<dbReference type="EMBL" id="ABDC03027747">
    <property type="status" value="NOT_ANNOTATED_CDS"/>
    <property type="molecule type" value="Genomic_DNA"/>
</dbReference>
<feature type="coiled-coil region" evidence="1">
    <location>
        <begin position="120"/>
        <end position="154"/>
    </location>
</feature>
<dbReference type="PANTHER" id="PTHR31807:SF37">
    <property type="entry name" value="HAUS AUGMIN-LIKE COMPLEX SUBUNIT 8"/>
    <property type="match status" value="1"/>
</dbReference>
<feature type="compositionally biased region" description="Polar residues" evidence="2">
    <location>
        <begin position="273"/>
        <end position="283"/>
    </location>
</feature>
<dbReference type="EMBL" id="ABDC03027745">
    <property type="status" value="NOT_ANNOTATED_CDS"/>
    <property type="molecule type" value="Genomic_DNA"/>
</dbReference>
<dbReference type="GO" id="GO:0008017">
    <property type="term" value="F:microtubule binding"/>
    <property type="evidence" value="ECO:0007669"/>
    <property type="project" value="TreeGrafter"/>
</dbReference>
<dbReference type="GO" id="GO:0005880">
    <property type="term" value="C:nuclear microtubule"/>
    <property type="evidence" value="ECO:0007669"/>
    <property type="project" value="TreeGrafter"/>
</dbReference>
<dbReference type="EMBL" id="ABDC03027746">
    <property type="status" value="NOT_ANNOTATED_CDS"/>
    <property type="molecule type" value="Genomic_DNA"/>
</dbReference>
<reference evidence="3" key="3">
    <citation type="submission" date="2025-09" db="UniProtKB">
        <authorList>
            <consortium name="Ensembl"/>
        </authorList>
    </citation>
    <scope>IDENTIFICATION</scope>
</reference>
<dbReference type="GO" id="GO:0005813">
    <property type="term" value="C:centrosome"/>
    <property type="evidence" value="ECO:0007669"/>
    <property type="project" value="TreeGrafter"/>
</dbReference>
<reference evidence="3" key="2">
    <citation type="submission" date="2025-08" db="UniProtKB">
        <authorList>
            <consortium name="Ensembl"/>
        </authorList>
    </citation>
    <scope>IDENTIFICATION</scope>
</reference>
<evidence type="ECO:0000313" key="4">
    <source>
        <dbReference type="Proteomes" id="UP000694394"/>
    </source>
</evidence>
<name>A0A8C5YDN4_MICMU</name>
<proteinExistence type="predicted"/>
<evidence type="ECO:0008006" key="5">
    <source>
        <dbReference type="Google" id="ProtNLM"/>
    </source>
</evidence>
<dbReference type="PANTHER" id="PTHR31807">
    <property type="entry name" value="AUGMIN FAMILY MEMBER"/>
    <property type="match status" value="1"/>
</dbReference>
<dbReference type="AlphaFoldDB" id="A0A8C5YDN4"/>
<keyword evidence="1" id="KW-0175">Coiled coil</keyword>
<dbReference type="Proteomes" id="UP000694394">
    <property type="component" value="Chromosome 24"/>
</dbReference>
<reference evidence="3" key="1">
    <citation type="submission" date="2016-12" db="EMBL/GenBank/DDBJ databases">
        <title>Mouse lemur reference genome and diversity panel.</title>
        <authorList>
            <person name="Harris R."/>
            <person name="Larsen P."/>
            <person name="Liu Y."/>
            <person name="Hughes D.S."/>
            <person name="Murali S."/>
            <person name="Raveendran M."/>
            <person name="Korchina V."/>
            <person name="Wang M."/>
            <person name="Jhangiani S."/>
            <person name="Bandaranaike D."/>
            <person name="Bellair M."/>
            <person name="Blankenburg K."/>
            <person name="Chao H."/>
            <person name="Dahdouli M."/>
            <person name="Dinh H."/>
            <person name="Doddapaneni H."/>
            <person name="English A."/>
            <person name="Firestine M."/>
            <person name="Gnanaolivu R."/>
            <person name="Gross S."/>
            <person name="Hernandez B."/>
            <person name="Javaid M."/>
            <person name="Jayaseelan J."/>
            <person name="Jones J."/>
            <person name="Khan Z."/>
            <person name="Kovar C."/>
            <person name="Kurapati P."/>
            <person name="Le B."/>
            <person name="Lee S."/>
            <person name="Li M."/>
            <person name="Mathew T."/>
            <person name="Narasimhan A."/>
            <person name="Ngo D."/>
            <person name="Nguyen L."/>
            <person name="Okwuonu G."/>
            <person name="Ongeri F."/>
            <person name="Osuji N."/>
            <person name="Pu L.-L."/>
            <person name="Puazo M."/>
            <person name="Quiroz J."/>
            <person name="Raj R."/>
            <person name="Rajbhandari K."/>
            <person name="Reid J.G."/>
            <person name="Santibanez J."/>
            <person name="Sexton D."/>
            <person name="Skinner E."/>
            <person name="Vee V."/>
            <person name="Weissenberger G."/>
            <person name="Wu Y."/>
            <person name="Xin Y."/>
            <person name="Han Y."/>
            <person name="Campbell C."/>
            <person name="Brown A."/>
            <person name="Sullivan B."/>
            <person name="Shelton J."/>
            <person name="Brown S."/>
            <person name="Dudchenko O."/>
            <person name="Machol I."/>
            <person name="Durand N."/>
            <person name="Shamim M."/>
            <person name="Lieberman A."/>
            <person name="Muzny D.M."/>
            <person name="Richards S."/>
            <person name="Yoder A."/>
            <person name="Worley K.C."/>
            <person name="Rogers J."/>
            <person name="Gibbs R.A."/>
        </authorList>
    </citation>
    <scope>NUCLEOTIDE SEQUENCE [LARGE SCALE GENOMIC DNA]</scope>
</reference>
<dbReference type="GO" id="GO:0007098">
    <property type="term" value="P:centrosome cycle"/>
    <property type="evidence" value="ECO:0007669"/>
    <property type="project" value="TreeGrafter"/>
</dbReference>
<evidence type="ECO:0000256" key="1">
    <source>
        <dbReference type="SAM" id="Coils"/>
    </source>
</evidence>
<feature type="region of interest" description="Disordered" evidence="2">
    <location>
        <begin position="33"/>
        <end position="63"/>
    </location>
</feature>
<dbReference type="Ensembl" id="ENSMICT00000069038.1">
    <property type="protein sequence ID" value="ENSMICP00000050125.1"/>
    <property type="gene ID" value="ENSMICG00000042907.1"/>
</dbReference>
<evidence type="ECO:0000313" key="3">
    <source>
        <dbReference type="Ensembl" id="ENSMICP00000050125.1"/>
    </source>
</evidence>
<keyword evidence="4" id="KW-1185">Reference proteome</keyword>
<dbReference type="GeneTree" id="ENSGT00390000010974"/>
<dbReference type="GO" id="GO:0005737">
    <property type="term" value="C:cytoplasm"/>
    <property type="evidence" value="ECO:0007669"/>
    <property type="project" value="TreeGrafter"/>
</dbReference>
<protein>
    <recommendedName>
        <fullName evidence="5">HAUS augmin-like complex subunit 8</fullName>
    </recommendedName>
</protein>
<accession>A0A8C5YDN4</accession>